<dbReference type="Proteomes" id="UP000254893">
    <property type="component" value="Unassembled WGS sequence"/>
</dbReference>
<proteinExistence type="predicted"/>
<dbReference type="SUPFAM" id="SSF55271">
    <property type="entry name" value="DNA repair protein MutS, domain I"/>
    <property type="match status" value="1"/>
</dbReference>
<name>A0A380BU40_SPHSI</name>
<feature type="domain" description="DNA mismatch repair protein MutS-like N-terminal" evidence="1">
    <location>
        <begin position="9"/>
        <end position="57"/>
    </location>
</feature>
<sequence length="65" mass="7179">MAKAAKKETPLMQQYNAIKVKYPGALLLFRVGDFYETFGEDAIKAAGILGIVLTKRGVEVSPRQH</sequence>
<evidence type="ECO:0000259" key="1">
    <source>
        <dbReference type="Pfam" id="PF01624"/>
    </source>
</evidence>
<dbReference type="GO" id="GO:0005524">
    <property type="term" value="F:ATP binding"/>
    <property type="evidence" value="ECO:0007669"/>
    <property type="project" value="InterPro"/>
</dbReference>
<dbReference type="InterPro" id="IPR016151">
    <property type="entry name" value="DNA_mismatch_repair_MutS_N"/>
</dbReference>
<dbReference type="AlphaFoldDB" id="A0A380BU40"/>
<reference evidence="2 3" key="1">
    <citation type="submission" date="2018-06" db="EMBL/GenBank/DDBJ databases">
        <authorList>
            <consortium name="Pathogen Informatics"/>
            <person name="Doyle S."/>
        </authorList>
    </citation>
    <scope>NUCLEOTIDE SEQUENCE [LARGE SCALE GENOMIC DNA]</scope>
    <source>
        <strain evidence="2 3">NCTC11388</strain>
    </source>
</reference>
<gene>
    <name evidence="2" type="primary">mutS_4</name>
    <name evidence="2" type="ORF">NCTC11388_01730</name>
</gene>
<dbReference type="Gene3D" id="3.40.1170.10">
    <property type="entry name" value="DNA repair protein MutS, domain I"/>
    <property type="match status" value="1"/>
</dbReference>
<dbReference type="GO" id="GO:0030983">
    <property type="term" value="F:mismatched DNA binding"/>
    <property type="evidence" value="ECO:0007669"/>
    <property type="project" value="InterPro"/>
</dbReference>
<dbReference type="Pfam" id="PF01624">
    <property type="entry name" value="MutS_I"/>
    <property type="match status" value="1"/>
</dbReference>
<accession>A0A380BU40</accession>
<dbReference type="EMBL" id="UGYW01000002">
    <property type="protein sequence ID" value="SUJ07150.1"/>
    <property type="molecule type" value="Genomic_DNA"/>
</dbReference>
<evidence type="ECO:0000313" key="2">
    <source>
        <dbReference type="EMBL" id="SUJ07150.1"/>
    </source>
</evidence>
<evidence type="ECO:0000313" key="3">
    <source>
        <dbReference type="Proteomes" id="UP000254893"/>
    </source>
</evidence>
<organism evidence="2 3">
    <name type="scientific">Sphingobacterium spiritivorum</name>
    <name type="common">Flavobacterium spiritivorum</name>
    <dbReference type="NCBI Taxonomy" id="258"/>
    <lineage>
        <taxon>Bacteria</taxon>
        <taxon>Pseudomonadati</taxon>
        <taxon>Bacteroidota</taxon>
        <taxon>Sphingobacteriia</taxon>
        <taxon>Sphingobacteriales</taxon>
        <taxon>Sphingobacteriaceae</taxon>
        <taxon>Sphingobacterium</taxon>
    </lineage>
</organism>
<dbReference type="InterPro" id="IPR007695">
    <property type="entry name" value="DNA_mismatch_repair_MutS-lik_N"/>
</dbReference>
<dbReference type="GO" id="GO:0006298">
    <property type="term" value="P:mismatch repair"/>
    <property type="evidence" value="ECO:0007669"/>
    <property type="project" value="InterPro"/>
</dbReference>
<protein>
    <submittedName>
        <fullName evidence="2">DNA mismatch repair protein mutS</fullName>
    </submittedName>
</protein>